<dbReference type="AlphaFoldDB" id="A0A6G4UBU0"/>
<dbReference type="EMBL" id="JAAKZV010000327">
    <property type="protein sequence ID" value="NGN69689.1"/>
    <property type="molecule type" value="Genomic_DNA"/>
</dbReference>
<dbReference type="InterPro" id="IPR006674">
    <property type="entry name" value="HD_domain"/>
</dbReference>
<feature type="transmembrane region" description="Helical" evidence="1">
    <location>
        <begin position="49"/>
        <end position="66"/>
    </location>
</feature>
<feature type="domain" description="HD" evidence="2">
    <location>
        <begin position="286"/>
        <end position="390"/>
    </location>
</feature>
<keyword evidence="4" id="KW-1185">Reference proteome</keyword>
<evidence type="ECO:0000256" key="1">
    <source>
        <dbReference type="SAM" id="Phobius"/>
    </source>
</evidence>
<dbReference type="PANTHER" id="PTHR45228">
    <property type="entry name" value="CYCLIC DI-GMP PHOSPHODIESTERASE TM_0186-RELATED"/>
    <property type="match status" value="1"/>
</dbReference>
<feature type="transmembrane region" description="Helical" evidence="1">
    <location>
        <begin position="110"/>
        <end position="128"/>
    </location>
</feature>
<protein>
    <submittedName>
        <fullName evidence="3">HD domain-containing protein</fullName>
    </submittedName>
</protein>
<evidence type="ECO:0000313" key="4">
    <source>
        <dbReference type="Proteomes" id="UP000481583"/>
    </source>
</evidence>
<dbReference type="InterPro" id="IPR052020">
    <property type="entry name" value="Cyclic_di-GMP/3'3'-cGAMP_PDE"/>
</dbReference>
<dbReference type="PANTHER" id="PTHR45228:SF4">
    <property type="entry name" value="LIPOPROTEIN"/>
    <property type="match status" value="1"/>
</dbReference>
<dbReference type="SUPFAM" id="SSF109604">
    <property type="entry name" value="HD-domain/PDEase-like"/>
    <property type="match status" value="1"/>
</dbReference>
<organism evidence="3 4">
    <name type="scientific">Streptomyces coryli</name>
    <dbReference type="NCBI Taxonomy" id="1128680"/>
    <lineage>
        <taxon>Bacteria</taxon>
        <taxon>Bacillati</taxon>
        <taxon>Actinomycetota</taxon>
        <taxon>Actinomycetes</taxon>
        <taxon>Kitasatosporales</taxon>
        <taxon>Streptomycetaceae</taxon>
        <taxon>Streptomyces</taxon>
    </lineage>
</organism>
<keyword evidence="1" id="KW-0812">Transmembrane</keyword>
<evidence type="ECO:0000313" key="3">
    <source>
        <dbReference type="EMBL" id="NGN69689.1"/>
    </source>
</evidence>
<reference evidence="3 4" key="1">
    <citation type="submission" date="2020-02" db="EMBL/GenBank/DDBJ databases">
        <title>Whole-genome analyses of novel actinobacteria.</title>
        <authorList>
            <person name="Sahin N."/>
        </authorList>
    </citation>
    <scope>NUCLEOTIDE SEQUENCE [LARGE SCALE GENOMIC DNA]</scope>
    <source>
        <strain evidence="3 4">A7024</strain>
    </source>
</reference>
<dbReference type="Proteomes" id="UP000481583">
    <property type="component" value="Unassembled WGS sequence"/>
</dbReference>
<name>A0A6G4UBU0_9ACTN</name>
<feature type="transmembrane region" description="Helical" evidence="1">
    <location>
        <begin position="223"/>
        <end position="250"/>
    </location>
</feature>
<feature type="transmembrane region" description="Helical" evidence="1">
    <location>
        <begin position="23"/>
        <end position="43"/>
    </location>
</feature>
<evidence type="ECO:0000259" key="2">
    <source>
        <dbReference type="Pfam" id="PF01966"/>
    </source>
</evidence>
<keyword evidence="1" id="KW-0472">Membrane</keyword>
<feature type="transmembrane region" description="Helical" evidence="1">
    <location>
        <begin position="140"/>
        <end position="158"/>
    </location>
</feature>
<feature type="transmembrane region" description="Helical" evidence="1">
    <location>
        <begin position="78"/>
        <end position="98"/>
    </location>
</feature>
<comment type="caution">
    <text evidence="3">The sequence shown here is derived from an EMBL/GenBank/DDBJ whole genome shotgun (WGS) entry which is preliminary data.</text>
</comment>
<feature type="transmembrane region" description="Helical" evidence="1">
    <location>
        <begin position="173"/>
        <end position="195"/>
    </location>
</feature>
<dbReference type="CDD" id="cd00077">
    <property type="entry name" value="HDc"/>
    <property type="match status" value="1"/>
</dbReference>
<dbReference type="RefSeq" id="WP_165244847.1">
    <property type="nucleotide sequence ID" value="NZ_JAAKZV010000327.1"/>
</dbReference>
<gene>
    <name evidence="3" type="ORF">G5C51_38110</name>
</gene>
<proteinExistence type="predicted"/>
<dbReference type="Pfam" id="PF01966">
    <property type="entry name" value="HD"/>
    <property type="match status" value="1"/>
</dbReference>
<keyword evidence="1" id="KW-1133">Transmembrane helix</keyword>
<dbReference type="Gene3D" id="1.10.3210.10">
    <property type="entry name" value="Hypothetical protein af1432"/>
    <property type="match status" value="1"/>
</dbReference>
<sequence length="449" mass="46884">MPAASPASLIAPRLIGARAPRTVVFCGLAAALITAAGLLSTLAQGLDQPHAALAFGALIVFGELVAARPKATAHPEPIPAGHVVAPIASAGSLAYALLGECAGEATTHGALQVVAVVFSATLLGSVPHVARGRAFAVDHLIRRILTVTFAATLFQPLFNSGLLGSVTGRGPLYVLYLVTVLGLTYLCDASLAAALSRARTGWPYAPLLRDEVRALPGVPIARCATAAVTAMAAAVAGLWALPVFCLPLLLTQLSMRRFAAVRTTYRQTIASLARATEIAGYTPPGHARRVASLSRSVGREMGLAERDLDVLEQAALMHDIGQLSLLDPVPAGATEPLATVDQRRIARLGGAVVRQTGVDSAVAVIVERQAEPWREQPVAARIVRAANAYDDLARAADRSPGTAGNRFEGPLKALERLRLSTASDYDPRVVAALYRVLAHGAHASRVTDR</sequence>
<accession>A0A6G4UBU0</accession>
<dbReference type="InterPro" id="IPR003607">
    <property type="entry name" value="HD/PDEase_dom"/>
</dbReference>